<evidence type="ECO:0000256" key="3">
    <source>
        <dbReference type="SAM" id="MobiDB-lite"/>
    </source>
</evidence>
<feature type="domain" description="Fibronectin type-III" evidence="4">
    <location>
        <begin position="300"/>
        <end position="424"/>
    </location>
</feature>
<reference evidence="6" key="2">
    <citation type="submission" date="2010-04" db="EMBL/GenBank/DDBJ databases">
        <authorList>
            <person name="Buell R."/>
            <person name="Hamilton J."/>
            <person name="Hostetler J."/>
        </authorList>
    </citation>
    <scope>NUCLEOTIDE SEQUENCE [LARGE SCALE GENOMIC DNA]</scope>
    <source>
        <strain evidence="6">DAOM:BR144</strain>
    </source>
</reference>
<keyword evidence="6" id="KW-1185">Reference proteome</keyword>
<feature type="compositionally biased region" description="Acidic residues" evidence="3">
    <location>
        <begin position="494"/>
        <end position="507"/>
    </location>
</feature>
<dbReference type="EnsemblProtists" id="PYU1_T004425">
    <property type="protein sequence ID" value="PYU1_T004425"/>
    <property type="gene ID" value="PYU1_G004415"/>
</dbReference>
<dbReference type="eggNOG" id="KOG0613">
    <property type="taxonomic scope" value="Eukaryota"/>
</dbReference>
<dbReference type="AlphaFoldDB" id="K3WHI3"/>
<dbReference type="Gene3D" id="1.25.40.10">
    <property type="entry name" value="Tetratricopeptide repeat domain"/>
    <property type="match status" value="1"/>
</dbReference>
<feature type="region of interest" description="Disordered" evidence="3">
    <location>
        <begin position="491"/>
        <end position="520"/>
    </location>
</feature>
<dbReference type="SMART" id="SM00060">
    <property type="entry name" value="FN3"/>
    <property type="match status" value="2"/>
</dbReference>
<dbReference type="PANTHER" id="PTHR13817:SF166">
    <property type="entry name" value="NEURONAL IGCAM-RELATED"/>
    <property type="match status" value="1"/>
</dbReference>
<organism evidence="5 6">
    <name type="scientific">Globisporangium ultimum (strain ATCC 200006 / CBS 805.95 / DAOM BR144)</name>
    <name type="common">Pythium ultimum</name>
    <dbReference type="NCBI Taxonomy" id="431595"/>
    <lineage>
        <taxon>Eukaryota</taxon>
        <taxon>Sar</taxon>
        <taxon>Stramenopiles</taxon>
        <taxon>Oomycota</taxon>
        <taxon>Peronosporomycetes</taxon>
        <taxon>Pythiales</taxon>
        <taxon>Pythiaceae</taxon>
        <taxon>Globisporangium</taxon>
    </lineage>
</organism>
<dbReference type="STRING" id="431595.K3WHI3"/>
<dbReference type="OMA" id="WDPPIFT"/>
<evidence type="ECO:0000256" key="2">
    <source>
        <dbReference type="SAM" id="Coils"/>
    </source>
</evidence>
<dbReference type="InterPro" id="IPR013783">
    <property type="entry name" value="Ig-like_fold"/>
</dbReference>
<protein>
    <recommendedName>
        <fullName evidence="4">Fibronectin type-III domain-containing protein</fullName>
    </recommendedName>
</protein>
<sequence>MDVIDMQSKQAASIRACDQQFQVEKSVRQLTSDISATQLTIRRKKDELDALQTRLLRLSSTLHDASTDKNFAKNKVRQLEAIRKQHHGLMRCTNCAKEFVPDAFANHVSTCLASNSSKRLTVVSRVAATRALPEMKTSRSVNQIMDQAQDIEYRALSMTTTEAHEQRKLPCFVSQPPRNLRVDGSGGKSVTHNSILLQWDPPIFTGSTPIIDYEVRFSICHFVKRMKDGESCVSRTFESLPPQTTSRWCLQNPVTANQFWVRDLTADQVYGAFTICAITKNGKSQPSNQVELIATAAAIPPSKPYFLCVGVVTAKTITLTWKEPMDDGGKPIDFYEICFNEAVMEDTILERSSINDKNNNFLDVSEVVYKPRRIRTNSNVTTFTLTDLLSGKEHKNFQVRAINQTGIPGDFSDLIASIFTIAPGNGFKLLDELQAAVNSRARVVDSQFLSGFMQRYDRDHYVRLISRFITSLHPDMEGKVNAILSRTRITMSEGESDDEGDGADDDPIGEKLRSNTPKPQFEDLLEEEQIQERRRQFHFRISELKQRLKTADYNVQWCKDRRIDLVALIRAAENRTLEKQAELERAKMFTGPQMDSDVLENGLQRFYTKDLIFALEDEIVIEQLYIVDTKSEIVQVENYLGADERKRDAIQARLQNRKDALEAFETNPYGNTSDSTHQDVKVTSLARLRDGVLFRAFSAFVINRASAIEMRKKVRATLLQFVNYRCRMAFTHWVTVVRKVLRRSSEENKGGACGVGSIALVNAALGRDDLLLQSRELLQQLRQTDENLESLVWTKEQQAERQQLFTAKMDADQAHNQPSQRQDKVSPFLLEADAKMDIEDFEGAARLYDFVYSNDTWMNEMPLAMVLDLLLKLGKVNYHMQNYEQALVFLNRAAFLAVKLGKRGEEGAVTLCMAHVNFALRSLRLSIENYEHALLCFEATGDKKGQLSCFRGLEQVHGKLEDTEMVQANKELADEIEFALATKLSNAGQVLDHLRMRLVGAGAESFTEIMLERVGSIVPRLRTQRIMRKLDIREEAKLVASLESLLLEKKALLAQGEVDLKRALASDTPLVDSSAIIGTNVRYEIEDFKKTLAKLMG</sequence>
<dbReference type="InterPro" id="IPR003961">
    <property type="entry name" value="FN3_dom"/>
</dbReference>
<dbReference type="EMBL" id="GL376631">
    <property type="status" value="NOT_ANNOTATED_CDS"/>
    <property type="molecule type" value="Genomic_DNA"/>
</dbReference>
<proteinExistence type="predicted"/>
<dbReference type="Proteomes" id="UP000019132">
    <property type="component" value="Unassembled WGS sequence"/>
</dbReference>
<keyword evidence="1" id="KW-0677">Repeat</keyword>
<dbReference type="SUPFAM" id="SSF49265">
    <property type="entry name" value="Fibronectin type III"/>
    <property type="match status" value="1"/>
</dbReference>
<evidence type="ECO:0000259" key="4">
    <source>
        <dbReference type="PROSITE" id="PS50853"/>
    </source>
</evidence>
<dbReference type="VEuPathDB" id="FungiDB:PYU1_G004415"/>
<reference evidence="6" key="1">
    <citation type="journal article" date="2010" name="Genome Biol.">
        <title>Genome sequence of the necrotrophic plant pathogen Pythium ultimum reveals original pathogenicity mechanisms and effector repertoire.</title>
        <authorList>
            <person name="Levesque C.A."/>
            <person name="Brouwer H."/>
            <person name="Cano L."/>
            <person name="Hamilton J.P."/>
            <person name="Holt C."/>
            <person name="Huitema E."/>
            <person name="Raffaele S."/>
            <person name="Robideau G.P."/>
            <person name="Thines M."/>
            <person name="Win J."/>
            <person name="Zerillo M.M."/>
            <person name="Beakes G.W."/>
            <person name="Boore J.L."/>
            <person name="Busam D."/>
            <person name="Dumas B."/>
            <person name="Ferriera S."/>
            <person name="Fuerstenberg S.I."/>
            <person name="Gachon C.M."/>
            <person name="Gaulin E."/>
            <person name="Govers F."/>
            <person name="Grenville-Briggs L."/>
            <person name="Horner N."/>
            <person name="Hostetler J."/>
            <person name="Jiang R.H."/>
            <person name="Johnson J."/>
            <person name="Krajaejun T."/>
            <person name="Lin H."/>
            <person name="Meijer H.J."/>
            <person name="Moore B."/>
            <person name="Morris P."/>
            <person name="Phuntmart V."/>
            <person name="Puiu D."/>
            <person name="Shetty J."/>
            <person name="Stajich J.E."/>
            <person name="Tripathy S."/>
            <person name="Wawra S."/>
            <person name="van West P."/>
            <person name="Whitty B.R."/>
            <person name="Coutinho P.M."/>
            <person name="Henrissat B."/>
            <person name="Martin F."/>
            <person name="Thomas P.D."/>
            <person name="Tyler B.M."/>
            <person name="De Vries R.P."/>
            <person name="Kamoun S."/>
            <person name="Yandell M."/>
            <person name="Tisserat N."/>
            <person name="Buell C.R."/>
        </authorList>
    </citation>
    <scope>NUCLEOTIDE SEQUENCE</scope>
    <source>
        <strain evidence="6">DAOM:BR144</strain>
    </source>
</reference>
<dbReference type="Gene3D" id="2.60.40.10">
    <property type="entry name" value="Immunoglobulins"/>
    <property type="match status" value="2"/>
</dbReference>
<name>K3WHI3_GLOUD</name>
<dbReference type="InterPro" id="IPR050964">
    <property type="entry name" value="Striated_Muscle_Regulatory"/>
</dbReference>
<dbReference type="HOGENOM" id="CLU_283808_0_0_1"/>
<evidence type="ECO:0000313" key="5">
    <source>
        <dbReference type="EnsemblProtists" id="PYU1_T004425"/>
    </source>
</evidence>
<dbReference type="Pfam" id="PF00041">
    <property type="entry name" value="fn3"/>
    <property type="match status" value="2"/>
</dbReference>
<reference evidence="5" key="3">
    <citation type="submission" date="2015-02" db="UniProtKB">
        <authorList>
            <consortium name="EnsemblProtists"/>
        </authorList>
    </citation>
    <scope>IDENTIFICATION</scope>
    <source>
        <strain evidence="5">DAOM BR144</strain>
    </source>
</reference>
<accession>K3WHI3</accession>
<evidence type="ECO:0000313" key="6">
    <source>
        <dbReference type="Proteomes" id="UP000019132"/>
    </source>
</evidence>
<dbReference type="PROSITE" id="PS50853">
    <property type="entry name" value="FN3"/>
    <property type="match status" value="2"/>
</dbReference>
<dbReference type="SUPFAM" id="SSF48452">
    <property type="entry name" value="TPR-like"/>
    <property type="match status" value="1"/>
</dbReference>
<evidence type="ECO:0000256" key="1">
    <source>
        <dbReference type="ARBA" id="ARBA00022737"/>
    </source>
</evidence>
<feature type="domain" description="Fibronectin type-III" evidence="4">
    <location>
        <begin position="176"/>
        <end position="287"/>
    </location>
</feature>
<feature type="coiled-coil region" evidence="2">
    <location>
        <begin position="34"/>
        <end position="82"/>
    </location>
</feature>
<dbReference type="CDD" id="cd00063">
    <property type="entry name" value="FN3"/>
    <property type="match status" value="2"/>
</dbReference>
<dbReference type="InterPro" id="IPR036116">
    <property type="entry name" value="FN3_sf"/>
</dbReference>
<dbReference type="InterPro" id="IPR011990">
    <property type="entry name" value="TPR-like_helical_dom_sf"/>
</dbReference>
<dbReference type="InParanoid" id="K3WHI3"/>
<dbReference type="PANTHER" id="PTHR13817">
    <property type="entry name" value="TITIN"/>
    <property type="match status" value="1"/>
</dbReference>
<keyword evidence="2" id="KW-0175">Coiled coil</keyword>